<dbReference type="CDD" id="cd16414">
    <property type="entry name" value="dndB_like"/>
    <property type="match status" value="1"/>
</dbReference>
<keyword evidence="2" id="KW-1185">Reference proteome</keyword>
<name>A0A1I5RSM2_9ACTN</name>
<evidence type="ECO:0000313" key="1">
    <source>
        <dbReference type="EMBL" id="SFP61512.1"/>
    </source>
</evidence>
<accession>A0A1I5RSM2</accession>
<organism evidence="1 2">
    <name type="scientific">Geodermatophilus dictyosporus</name>
    <dbReference type="NCBI Taxonomy" id="1523247"/>
    <lineage>
        <taxon>Bacteria</taxon>
        <taxon>Bacillati</taxon>
        <taxon>Actinomycetota</taxon>
        <taxon>Actinomycetes</taxon>
        <taxon>Geodermatophilales</taxon>
        <taxon>Geodermatophilaceae</taxon>
        <taxon>Geodermatophilus</taxon>
    </lineage>
</organism>
<gene>
    <name evidence="1" type="ORF">SAMN05660464_3697</name>
</gene>
<sequence>MPKTDPLSAFDLDAIAEAEKQKTQIVQAILQDKLRGQSRFLVQRLEMGRAASYIGGVSFRWIAQNLLLFTQLPLFKKYVDKKSGKFKIDEESVQDLQQRAPNWLRQTMMTLYLFRQPRRKFPPMLVVVQEHWVDNLEAPEWDEEGRARRTSMPLDFLTPDGSVAVLDLAKGVTCYVIDGSHRYLGIKGLEELTMTGMLVEKKADGTEGKKVRKKDDLMELYRIDDADIAGIMDESMGVEFIPAVLEGETREDARIRVRSVFVHVNKTAQPPTKGEISILDEDNGFALVAKRLAFNHKLFRKDHPGDRINWKTNALPAGSHWITSSVTLIAMVEDYLKPTGSYASWVPDSPKEVPLRPMEHEINDAVLEMNDLLDHISQLPAFKAIASGTKIDSLRDFPPNGDGHLLLRPIGQQILAAALGHMHNHPNGPQETLNKLFTRLDNYDRAGGFGNVSSPISPWYGVTYDPYRGTMATDRKHTAVLLLRHLLHDALTVEVRNELLDDLRMARHTLVNDKELVYDWNGKAIEPDQLSLPAQI</sequence>
<evidence type="ECO:0000313" key="2">
    <source>
        <dbReference type="Proteomes" id="UP000198857"/>
    </source>
</evidence>
<dbReference type="RefSeq" id="WP_091112419.1">
    <property type="nucleotide sequence ID" value="NZ_FOWQ01000006.1"/>
</dbReference>
<dbReference type="OrthoDB" id="3652472at2"/>
<dbReference type="AlphaFoldDB" id="A0A1I5RSM2"/>
<reference evidence="2" key="1">
    <citation type="submission" date="2016-10" db="EMBL/GenBank/DDBJ databases">
        <authorList>
            <person name="Varghese N."/>
            <person name="Submissions S."/>
        </authorList>
    </citation>
    <scope>NUCLEOTIDE SEQUENCE [LARGE SCALE GENOMIC DNA]</scope>
    <source>
        <strain evidence="2">DSM 44208</strain>
    </source>
</reference>
<dbReference type="STRING" id="1523247.SAMN05660464_3697"/>
<dbReference type="EMBL" id="FOWQ01000006">
    <property type="protein sequence ID" value="SFP61512.1"/>
    <property type="molecule type" value="Genomic_DNA"/>
</dbReference>
<protein>
    <submittedName>
        <fullName evidence="1">DNA-sulfur modification-associated</fullName>
    </submittedName>
</protein>
<dbReference type="Proteomes" id="UP000198857">
    <property type="component" value="Unassembled WGS sequence"/>
</dbReference>
<proteinExistence type="predicted"/>